<comment type="similarity">
    <text evidence="10">Belongs to the chitin synthase family.</text>
</comment>
<dbReference type="Pfam" id="PF08407">
    <property type="entry name" value="Chitin_synth_1N"/>
    <property type="match status" value="1"/>
</dbReference>
<feature type="domain" description="Chitin synthase N-terminal" evidence="12">
    <location>
        <begin position="57"/>
        <end position="115"/>
    </location>
</feature>
<comment type="subcellular location">
    <subcellularLocation>
        <location evidence="1 10">Cell membrane</location>
        <topology evidence="1 10">Multi-pass membrane protein</topology>
    </subcellularLocation>
</comment>
<comment type="function">
    <text evidence="10">Polymerizes chitin, a structural polymer of the cell wall and septum, by transferring the sugar moiety of UDP-GlcNAc to the non-reducing end of the growing chitin polymer.</text>
</comment>
<keyword evidence="4 10" id="KW-0328">Glycosyltransferase</keyword>
<dbReference type="GO" id="GO:0006031">
    <property type="term" value="P:chitin biosynthetic process"/>
    <property type="evidence" value="ECO:0007669"/>
    <property type="project" value="UniProtKB-UniRule"/>
</dbReference>
<dbReference type="AlphaFoldDB" id="A0A9N9F6T5"/>
<dbReference type="GO" id="GO:0071555">
    <property type="term" value="P:cell wall organization"/>
    <property type="evidence" value="ECO:0007669"/>
    <property type="project" value="UniProtKB-KW"/>
</dbReference>
<evidence type="ECO:0000256" key="2">
    <source>
        <dbReference type="ARBA" id="ARBA00012543"/>
    </source>
</evidence>
<keyword evidence="14" id="KW-1185">Reference proteome</keyword>
<reference evidence="13" key="1">
    <citation type="submission" date="2021-06" db="EMBL/GenBank/DDBJ databases">
        <authorList>
            <person name="Kallberg Y."/>
            <person name="Tangrot J."/>
            <person name="Rosling A."/>
        </authorList>
    </citation>
    <scope>NUCLEOTIDE SEQUENCE</scope>
    <source>
        <strain evidence="13">IN212</strain>
    </source>
</reference>
<name>A0A9N9F6T5_9GLOM</name>
<keyword evidence="7" id="KW-1133">Transmembrane helix</keyword>
<evidence type="ECO:0000256" key="10">
    <source>
        <dbReference type="RuleBase" id="RU366040"/>
    </source>
</evidence>
<dbReference type="EC" id="2.4.1.16" evidence="2 10"/>
<proteinExistence type="inferred from homology"/>
<accession>A0A9N9F6T5</accession>
<protein>
    <recommendedName>
        <fullName evidence="2 10">Chitin synthase</fullName>
        <ecNumber evidence="2 10">2.4.1.16</ecNumber>
    </recommendedName>
</protein>
<dbReference type="PANTHER" id="PTHR22914:SF9">
    <property type="entry name" value="CHITIN SYNTHASE 1"/>
    <property type="match status" value="1"/>
</dbReference>
<evidence type="ECO:0000256" key="5">
    <source>
        <dbReference type="ARBA" id="ARBA00022679"/>
    </source>
</evidence>
<evidence type="ECO:0000256" key="7">
    <source>
        <dbReference type="ARBA" id="ARBA00022989"/>
    </source>
</evidence>
<evidence type="ECO:0000313" key="13">
    <source>
        <dbReference type="EMBL" id="CAG8513549.1"/>
    </source>
</evidence>
<dbReference type="OrthoDB" id="26569at2759"/>
<dbReference type="Proteomes" id="UP000789396">
    <property type="component" value="Unassembled WGS sequence"/>
</dbReference>
<evidence type="ECO:0000256" key="1">
    <source>
        <dbReference type="ARBA" id="ARBA00004651"/>
    </source>
</evidence>
<keyword evidence="5 10" id="KW-0808">Transferase</keyword>
<dbReference type="InterPro" id="IPR004835">
    <property type="entry name" value="Chitin_synth"/>
</dbReference>
<keyword evidence="6" id="KW-0812">Transmembrane</keyword>
<dbReference type="InterPro" id="IPR013616">
    <property type="entry name" value="Chitin_synth_N"/>
</dbReference>
<organism evidence="13 14">
    <name type="scientific">Racocetra fulgida</name>
    <dbReference type="NCBI Taxonomy" id="60492"/>
    <lineage>
        <taxon>Eukaryota</taxon>
        <taxon>Fungi</taxon>
        <taxon>Fungi incertae sedis</taxon>
        <taxon>Mucoromycota</taxon>
        <taxon>Glomeromycotina</taxon>
        <taxon>Glomeromycetes</taxon>
        <taxon>Diversisporales</taxon>
        <taxon>Gigasporaceae</taxon>
        <taxon>Racocetra</taxon>
    </lineage>
</organism>
<keyword evidence="8" id="KW-0472">Membrane</keyword>
<feature type="region of interest" description="Disordered" evidence="11">
    <location>
        <begin position="396"/>
        <end position="415"/>
    </location>
</feature>
<evidence type="ECO:0000256" key="4">
    <source>
        <dbReference type="ARBA" id="ARBA00022676"/>
    </source>
</evidence>
<dbReference type="GO" id="GO:0004100">
    <property type="term" value="F:chitin synthase activity"/>
    <property type="evidence" value="ECO:0007669"/>
    <property type="project" value="UniProtKB-UniRule"/>
</dbReference>
<dbReference type="Pfam" id="PF01644">
    <property type="entry name" value="Chitin_synth_1"/>
    <property type="match status" value="1"/>
</dbReference>
<evidence type="ECO:0000259" key="12">
    <source>
        <dbReference type="Pfam" id="PF08407"/>
    </source>
</evidence>
<evidence type="ECO:0000256" key="6">
    <source>
        <dbReference type="ARBA" id="ARBA00022692"/>
    </source>
</evidence>
<comment type="caution">
    <text evidence="13">The sequence shown here is derived from an EMBL/GenBank/DDBJ whole genome shotgun (WGS) entry which is preliminary data.</text>
</comment>
<dbReference type="PANTHER" id="PTHR22914">
    <property type="entry name" value="CHITIN SYNTHASE"/>
    <property type="match status" value="1"/>
</dbReference>
<keyword evidence="3 10" id="KW-1003">Cell membrane</keyword>
<keyword evidence="9 10" id="KW-0961">Cell wall biogenesis/degradation</keyword>
<evidence type="ECO:0000256" key="9">
    <source>
        <dbReference type="ARBA" id="ARBA00023316"/>
    </source>
</evidence>
<comment type="catalytic activity">
    <reaction evidence="10">
        <text>[(1-&gt;4)-N-acetyl-beta-D-glucosaminyl](n) + UDP-N-acetyl-alpha-D-glucosamine = [(1-&gt;4)-N-acetyl-beta-D-glucosaminyl](n+1) + UDP + H(+)</text>
        <dbReference type="Rhea" id="RHEA:16637"/>
        <dbReference type="Rhea" id="RHEA-COMP:9593"/>
        <dbReference type="Rhea" id="RHEA-COMP:9595"/>
        <dbReference type="ChEBI" id="CHEBI:15378"/>
        <dbReference type="ChEBI" id="CHEBI:17029"/>
        <dbReference type="ChEBI" id="CHEBI:57705"/>
        <dbReference type="ChEBI" id="CHEBI:58223"/>
        <dbReference type="EC" id="2.4.1.16"/>
    </reaction>
</comment>
<dbReference type="GO" id="GO:0030428">
    <property type="term" value="C:cell septum"/>
    <property type="evidence" value="ECO:0007669"/>
    <property type="project" value="TreeGrafter"/>
</dbReference>
<dbReference type="GO" id="GO:0005886">
    <property type="term" value="C:plasma membrane"/>
    <property type="evidence" value="ECO:0007669"/>
    <property type="project" value="UniProtKB-SubCell"/>
</dbReference>
<sequence>MENLNVYIPEGNNPHPPMQYNYTQSTQEQSYNDYDDSSTSIYVEHEHEQPRRYVNIDNLVLELPIPADLLGNIPRNDLKEFTHLRYTACTSEPDNFEEKGFTLRQIETNPPRQTELFIMIPMLADGRENIEKSSLAYLAALGVYQDVAVGKVKNETVNAHIFEYTTQISIDHSMNIKTGKDSEVVPIQTLFCLKEKEAKKINSYRWFFNAFCPALRPNICVLIDVGTKPGLRSIYNLWKAFHVDPNVAGACGEIVVEKGKGCIKLLNPIVAAQNFEYKMTNILDKPFESVFGYITTLPEAFSAYRYIALQNTINDKGEIEGPLASYFKDEISDVKKERNIFSANMYLARDRILCLELVTKRGCSWLLHYVKSSKAETNVPKDFSGLINQRIHDAEDEEKKLEKTVNHGSPHDKDP</sequence>
<evidence type="ECO:0000313" key="14">
    <source>
        <dbReference type="Proteomes" id="UP000789396"/>
    </source>
</evidence>
<dbReference type="EMBL" id="CAJVPZ010002467">
    <property type="protein sequence ID" value="CAG8513549.1"/>
    <property type="molecule type" value="Genomic_DNA"/>
</dbReference>
<gene>
    <name evidence="13" type="ORF">RFULGI_LOCUS3011</name>
</gene>
<evidence type="ECO:0000256" key="8">
    <source>
        <dbReference type="ARBA" id="ARBA00023136"/>
    </source>
</evidence>
<evidence type="ECO:0000256" key="3">
    <source>
        <dbReference type="ARBA" id="ARBA00022475"/>
    </source>
</evidence>
<evidence type="ECO:0000256" key="11">
    <source>
        <dbReference type="SAM" id="MobiDB-lite"/>
    </source>
</evidence>